<keyword evidence="3 6" id="KW-0812">Transmembrane</keyword>
<dbReference type="STRING" id="290317.Cpha266_0688"/>
<dbReference type="AlphaFoldDB" id="A1BEB6"/>
<proteinExistence type="predicted"/>
<feature type="transmembrane region" description="Helical" evidence="6">
    <location>
        <begin position="158"/>
        <end position="180"/>
    </location>
</feature>
<evidence type="ECO:0000313" key="7">
    <source>
        <dbReference type="EMBL" id="ABL64743.1"/>
    </source>
</evidence>
<keyword evidence="4 6" id="KW-1133">Transmembrane helix</keyword>
<accession>A1BEB6</accession>
<dbReference type="PANTHER" id="PTHR40277">
    <property type="entry name" value="BLL5419 PROTEIN"/>
    <property type="match status" value="1"/>
</dbReference>
<keyword evidence="8" id="KW-1185">Reference proteome</keyword>
<dbReference type="EMBL" id="CP000492">
    <property type="protein sequence ID" value="ABL64743.1"/>
    <property type="molecule type" value="Genomic_DNA"/>
</dbReference>
<feature type="transmembrane region" description="Helical" evidence="6">
    <location>
        <begin position="186"/>
        <end position="209"/>
    </location>
</feature>
<organism evidence="7 8">
    <name type="scientific">Chlorobium phaeobacteroides (strain DSM 266 / SMG 266 / 2430)</name>
    <dbReference type="NCBI Taxonomy" id="290317"/>
    <lineage>
        <taxon>Bacteria</taxon>
        <taxon>Pseudomonadati</taxon>
        <taxon>Chlorobiota</taxon>
        <taxon>Chlorobiia</taxon>
        <taxon>Chlorobiales</taxon>
        <taxon>Chlorobiaceae</taxon>
        <taxon>Chlorobium/Pelodictyon group</taxon>
        <taxon>Chlorobium</taxon>
    </lineage>
</organism>
<feature type="transmembrane region" description="Helical" evidence="6">
    <location>
        <begin position="47"/>
        <end position="65"/>
    </location>
</feature>
<evidence type="ECO:0000256" key="5">
    <source>
        <dbReference type="ARBA" id="ARBA00023136"/>
    </source>
</evidence>
<keyword evidence="5 6" id="KW-0472">Membrane</keyword>
<dbReference type="NCBIfam" id="TIGR00374">
    <property type="entry name" value="flippase-like domain"/>
    <property type="match status" value="1"/>
</dbReference>
<dbReference type="HOGENOM" id="CLU_048072_2_2_10"/>
<name>A1BEB6_CHLPD</name>
<dbReference type="Pfam" id="PF03706">
    <property type="entry name" value="LPG_synthase_TM"/>
    <property type="match status" value="2"/>
</dbReference>
<comment type="subcellular location">
    <subcellularLocation>
        <location evidence="1">Cell membrane</location>
        <topology evidence="1">Multi-pass membrane protein</topology>
    </subcellularLocation>
</comment>
<dbReference type="Proteomes" id="UP000008701">
    <property type="component" value="Chromosome"/>
</dbReference>
<reference evidence="7 8" key="1">
    <citation type="submission" date="2006-12" db="EMBL/GenBank/DDBJ databases">
        <title>Complete sequence of Chlorobium phaeobacteroides DSM 266.</title>
        <authorList>
            <consortium name="US DOE Joint Genome Institute"/>
            <person name="Copeland A."/>
            <person name="Lucas S."/>
            <person name="Lapidus A."/>
            <person name="Barry K."/>
            <person name="Detter J.C."/>
            <person name="Glavina del Rio T."/>
            <person name="Hammon N."/>
            <person name="Israni S."/>
            <person name="Pitluck S."/>
            <person name="Goltsman E."/>
            <person name="Schmutz J."/>
            <person name="Larimer F."/>
            <person name="Land M."/>
            <person name="Hauser L."/>
            <person name="Mikhailova N."/>
            <person name="Li T."/>
            <person name="Overmann J."/>
            <person name="Bryant D.A."/>
            <person name="Richardson P."/>
        </authorList>
    </citation>
    <scope>NUCLEOTIDE SEQUENCE [LARGE SCALE GENOMIC DNA]</scope>
    <source>
        <strain evidence="7 8">DSM 266</strain>
    </source>
</reference>
<evidence type="ECO:0000256" key="2">
    <source>
        <dbReference type="ARBA" id="ARBA00022475"/>
    </source>
</evidence>
<evidence type="ECO:0000256" key="4">
    <source>
        <dbReference type="ARBA" id="ARBA00022989"/>
    </source>
</evidence>
<keyword evidence="2" id="KW-1003">Cell membrane</keyword>
<evidence type="ECO:0000256" key="3">
    <source>
        <dbReference type="ARBA" id="ARBA00022692"/>
    </source>
</evidence>
<dbReference type="eggNOG" id="COG0392">
    <property type="taxonomic scope" value="Bacteria"/>
</dbReference>
<evidence type="ECO:0000313" key="8">
    <source>
        <dbReference type="Proteomes" id="UP000008701"/>
    </source>
</evidence>
<evidence type="ECO:0000256" key="6">
    <source>
        <dbReference type="SAM" id="Phobius"/>
    </source>
</evidence>
<feature type="transmembrane region" description="Helical" evidence="6">
    <location>
        <begin position="263"/>
        <end position="283"/>
    </location>
</feature>
<feature type="transmembrane region" description="Helical" evidence="6">
    <location>
        <begin position="126"/>
        <end position="146"/>
    </location>
</feature>
<evidence type="ECO:0008006" key="9">
    <source>
        <dbReference type="Google" id="ProtNLM"/>
    </source>
</evidence>
<feature type="transmembrane region" description="Helical" evidence="6">
    <location>
        <begin position="221"/>
        <end position="243"/>
    </location>
</feature>
<feature type="transmembrane region" description="Helical" evidence="6">
    <location>
        <begin position="86"/>
        <end position="106"/>
    </location>
</feature>
<dbReference type="RefSeq" id="WP_011744573.1">
    <property type="nucleotide sequence ID" value="NC_008639.1"/>
</dbReference>
<dbReference type="KEGG" id="cph:Cpha266_0688"/>
<evidence type="ECO:0000256" key="1">
    <source>
        <dbReference type="ARBA" id="ARBA00004651"/>
    </source>
</evidence>
<gene>
    <name evidence="7" type="ordered locus">Cpha266_0688</name>
</gene>
<dbReference type="GO" id="GO:0005886">
    <property type="term" value="C:plasma membrane"/>
    <property type="evidence" value="ECO:0007669"/>
    <property type="project" value="UniProtKB-SubCell"/>
</dbReference>
<dbReference type="PANTHER" id="PTHR40277:SF1">
    <property type="entry name" value="BLL5419 PROTEIN"/>
    <property type="match status" value="1"/>
</dbReference>
<protein>
    <recommendedName>
        <fullName evidence="9">Flippase-like domain-containing protein</fullName>
    </recommendedName>
</protein>
<sequence precursor="true">MAKINSRTIKLLKTLIQLLVTCLALFLVLTKTDIAQLAGIIRKADPWYLLLALLFFNISKILNALRLNRFFKVIGIRLSASYNLKLYYLGMFYNLFLPGGIGGDGYKIYVLKKNHSLKTINVFNAVLWDRICGIVALIVLSLILLLQSSFAAKLPDLVPYAWGLLILLYPFALLLNKLFYRQFIPVFAVTTLESLIIQSTQVISALFILKAISSTTHIIDYLSIFLMSTVATILPITIGGAGAREITFYYLLDYIHLETSTGVALSLIFFGISAISSLAGILGRTRHEKSLPSAEDSTPSMADPE</sequence>
<dbReference type="InterPro" id="IPR022791">
    <property type="entry name" value="L-PG_synthase/AglD"/>
</dbReference>